<dbReference type="Proteomes" id="UP000199092">
    <property type="component" value="Chromosome I"/>
</dbReference>
<dbReference type="InterPro" id="IPR036922">
    <property type="entry name" value="Rieske_2Fe-2S_sf"/>
</dbReference>
<dbReference type="PROSITE" id="PS51296">
    <property type="entry name" value="RIESKE"/>
    <property type="match status" value="1"/>
</dbReference>
<dbReference type="GO" id="GO:0046872">
    <property type="term" value="F:metal ion binding"/>
    <property type="evidence" value="ECO:0007669"/>
    <property type="project" value="UniProtKB-KW"/>
</dbReference>
<keyword evidence="2" id="KW-0479">Metal-binding</keyword>
<keyword evidence="1" id="KW-0001">2Fe-2S</keyword>
<dbReference type="SUPFAM" id="SSF50022">
    <property type="entry name" value="ISP domain"/>
    <property type="match status" value="1"/>
</dbReference>
<evidence type="ECO:0000313" key="6">
    <source>
        <dbReference type="EMBL" id="SDS73617.1"/>
    </source>
</evidence>
<name>A0A1H1UM78_9ACTN</name>
<dbReference type="AlphaFoldDB" id="A0A1H1UM78"/>
<dbReference type="CDD" id="cd03467">
    <property type="entry name" value="Rieske"/>
    <property type="match status" value="1"/>
</dbReference>
<organism evidence="6 7">
    <name type="scientific">Friedmanniella luteola</name>
    <dbReference type="NCBI Taxonomy" id="546871"/>
    <lineage>
        <taxon>Bacteria</taxon>
        <taxon>Bacillati</taxon>
        <taxon>Actinomycetota</taxon>
        <taxon>Actinomycetes</taxon>
        <taxon>Propionibacteriales</taxon>
        <taxon>Nocardioidaceae</taxon>
        <taxon>Friedmanniella</taxon>
    </lineage>
</organism>
<evidence type="ECO:0000256" key="1">
    <source>
        <dbReference type="ARBA" id="ARBA00022714"/>
    </source>
</evidence>
<proteinExistence type="predicted"/>
<dbReference type="OrthoDB" id="3213360at2"/>
<dbReference type="GO" id="GO:0016705">
    <property type="term" value="F:oxidoreductase activity, acting on paired donors, with incorporation or reduction of molecular oxygen"/>
    <property type="evidence" value="ECO:0007669"/>
    <property type="project" value="UniProtKB-ARBA"/>
</dbReference>
<dbReference type="PANTHER" id="PTHR21496">
    <property type="entry name" value="FERREDOXIN-RELATED"/>
    <property type="match status" value="1"/>
</dbReference>
<sequence>MSAGTLTPSTREHRLGPVAQIPVGEGRTFDVDGEQVAVFRLRSGRLHALSAVCPHRGGPIADGQLDEQVVLCPLHLNAFELATGCSTTGAEPLRRYAVRLDGDELVVTP</sequence>
<dbReference type="STRING" id="546871.SAMN04488543_2288"/>
<evidence type="ECO:0000256" key="3">
    <source>
        <dbReference type="ARBA" id="ARBA00023004"/>
    </source>
</evidence>
<dbReference type="EMBL" id="LT629749">
    <property type="protein sequence ID" value="SDS73617.1"/>
    <property type="molecule type" value="Genomic_DNA"/>
</dbReference>
<dbReference type="PANTHER" id="PTHR21496:SF23">
    <property type="entry name" value="3-PHENYLPROPIONATE_CINNAMIC ACID DIOXYGENASE FERREDOXIN SUBUNIT"/>
    <property type="match status" value="1"/>
</dbReference>
<gene>
    <name evidence="6" type="ORF">SAMN04488543_2288</name>
</gene>
<protein>
    <submittedName>
        <fullName evidence="6">Nitrite reductase (NADH) small subunit</fullName>
    </submittedName>
</protein>
<reference evidence="6 7" key="1">
    <citation type="submission" date="2016-10" db="EMBL/GenBank/DDBJ databases">
        <authorList>
            <person name="de Groot N.N."/>
        </authorList>
    </citation>
    <scope>NUCLEOTIDE SEQUENCE [LARGE SCALE GENOMIC DNA]</scope>
    <source>
        <strain evidence="6 7">DSM 21741</strain>
    </source>
</reference>
<accession>A0A1H1UM78</accession>
<keyword evidence="7" id="KW-1185">Reference proteome</keyword>
<keyword evidence="3" id="KW-0408">Iron</keyword>
<evidence type="ECO:0000313" key="7">
    <source>
        <dbReference type="Proteomes" id="UP000199092"/>
    </source>
</evidence>
<dbReference type="InterPro" id="IPR017941">
    <property type="entry name" value="Rieske_2Fe-2S"/>
</dbReference>
<dbReference type="Gene3D" id="2.102.10.10">
    <property type="entry name" value="Rieske [2Fe-2S] iron-sulphur domain"/>
    <property type="match status" value="1"/>
</dbReference>
<evidence type="ECO:0000256" key="4">
    <source>
        <dbReference type="ARBA" id="ARBA00023014"/>
    </source>
</evidence>
<feature type="domain" description="Rieske" evidence="5">
    <location>
        <begin position="13"/>
        <end position="107"/>
    </location>
</feature>
<dbReference type="GO" id="GO:0004497">
    <property type="term" value="F:monooxygenase activity"/>
    <property type="evidence" value="ECO:0007669"/>
    <property type="project" value="UniProtKB-ARBA"/>
</dbReference>
<dbReference type="RefSeq" id="WP_091413009.1">
    <property type="nucleotide sequence ID" value="NZ_LT629749.1"/>
</dbReference>
<evidence type="ECO:0000259" key="5">
    <source>
        <dbReference type="PROSITE" id="PS51296"/>
    </source>
</evidence>
<keyword evidence="4" id="KW-0411">Iron-sulfur</keyword>
<dbReference type="Pfam" id="PF00355">
    <property type="entry name" value="Rieske"/>
    <property type="match status" value="1"/>
</dbReference>
<evidence type="ECO:0000256" key="2">
    <source>
        <dbReference type="ARBA" id="ARBA00022723"/>
    </source>
</evidence>
<dbReference type="GO" id="GO:0051537">
    <property type="term" value="F:2 iron, 2 sulfur cluster binding"/>
    <property type="evidence" value="ECO:0007669"/>
    <property type="project" value="UniProtKB-KW"/>
</dbReference>